<sequence>MAAVLYWSCSTDAELFSENLLEESTNTSPILATQSLAVDEHSATGTSIGTIVATDADNDELSFKIEDGSLINIDEKNGEVTVGEGLVLDFETATSLSFTVSVFDGTDISQQTYNVTINDIDEYMLLEQEQKDTIDYFMYLTLWQSPTHTPLENSSRWQTPMNIYLDGSISTSAKADIENVLEEFNIIFEESSFSLSLVSTEESANAHLYLGETAELENLWADMYEIVHGKTYSGYAMTANNSSVLSNSRIWVSSTSSILLKHELGHALGFGHSDKCESENSFMCSNISQEHDFLELEKEILKLAYSNEMPEGLSEIEIKTYLANKMILGD</sequence>
<name>A0ABY1SED9_9FLAO</name>
<reference evidence="2 3" key="1">
    <citation type="submission" date="2017-06" db="EMBL/GenBank/DDBJ databases">
        <authorList>
            <person name="Varghese N."/>
            <person name="Submissions S."/>
        </authorList>
    </citation>
    <scope>NUCLEOTIDE SEQUENCE [LARGE SCALE GENOMIC DNA]</scope>
    <source>
        <strain evidence="2 3">DSM 19840</strain>
    </source>
</reference>
<dbReference type="SUPFAM" id="SSF55486">
    <property type="entry name" value="Metalloproteases ('zincins'), catalytic domain"/>
    <property type="match status" value="1"/>
</dbReference>
<gene>
    <name evidence="2" type="ORF">SAMN04488009_0916</name>
</gene>
<dbReference type="PROSITE" id="PS50268">
    <property type="entry name" value="CADHERIN_2"/>
    <property type="match status" value="1"/>
</dbReference>
<dbReference type="Proteomes" id="UP000198337">
    <property type="component" value="Unassembled WGS sequence"/>
</dbReference>
<proteinExistence type="predicted"/>
<evidence type="ECO:0000313" key="2">
    <source>
        <dbReference type="EMBL" id="SNR29314.1"/>
    </source>
</evidence>
<dbReference type="EMBL" id="FZNV01000001">
    <property type="protein sequence ID" value="SNR29314.1"/>
    <property type="molecule type" value="Genomic_DNA"/>
</dbReference>
<organism evidence="2 3">
    <name type="scientific">Maribacter sedimenticola</name>
    <dbReference type="NCBI Taxonomy" id="228956"/>
    <lineage>
        <taxon>Bacteria</taxon>
        <taxon>Pseudomonadati</taxon>
        <taxon>Bacteroidota</taxon>
        <taxon>Flavobacteriia</taxon>
        <taxon>Flavobacteriales</taxon>
        <taxon>Flavobacteriaceae</taxon>
        <taxon>Maribacter</taxon>
    </lineage>
</organism>
<protein>
    <recommendedName>
        <fullName evidence="1">Cadherin domain-containing protein</fullName>
    </recommendedName>
</protein>
<evidence type="ECO:0000259" key="1">
    <source>
        <dbReference type="PROSITE" id="PS50268"/>
    </source>
</evidence>
<dbReference type="InterPro" id="IPR024079">
    <property type="entry name" value="MetalloPept_cat_dom_sf"/>
</dbReference>
<dbReference type="SUPFAM" id="SSF49313">
    <property type="entry name" value="Cadherin-like"/>
    <property type="match status" value="1"/>
</dbReference>
<keyword evidence="3" id="KW-1185">Reference proteome</keyword>
<dbReference type="Gene3D" id="2.60.40.60">
    <property type="entry name" value="Cadherins"/>
    <property type="match status" value="1"/>
</dbReference>
<comment type="caution">
    <text evidence="2">The sequence shown here is derived from an EMBL/GenBank/DDBJ whole genome shotgun (WGS) entry which is preliminary data.</text>
</comment>
<dbReference type="Gene3D" id="3.40.390.10">
    <property type="entry name" value="Collagenase (Catalytic Domain)"/>
    <property type="match status" value="1"/>
</dbReference>
<evidence type="ECO:0000313" key="3">
    <source>
        <dbReference type="Proteomes" id="UP000198337"/>
    </source>
</evidence>
<feature type="domain" description="Cadherin" evidence="1">
    <location>
        <begin position="30"/>
        <end position="137"/>
    </location>
</feature>
<dbReference type="CDD" id="cd11304">
    <property type="entry name" value="Cadherin_repeat"/>
    <property type="match status" value="1"/>
</dbReference>
<dbReference type="InterPro" id="IPR002126">
    <property type="entry name" value="Cadherin-like_dom"/>
</dbReference>
<dbReference type="InterPro" id="IPR015919">
    <property type="entry name" value="Cadherin-like_sf"/>
</dbReference>
<accession>A0ABY1SED9</accession>